<name>A0A367L522_9HYPO</name>
<dbReference type="EMBL" id="LKCN02000014">
    <property type="protein sequence ID" value="RCI09511.1"/>
    <property type="molecule type" value="Genomic_DNA"/>
</dbReference>
<protein>
    <submittedName>
        <fullName evidence="1">Uncharacterized protein</fullName>
    </submittedName>
</protein>
<evidence type="ECO:0000313" key="1">
    <source>
        <dbReference type="EMBL" id="RCI09511.1"/>
    </source>
</evidence>
<keyword evidence="2" id="KW-1185">Reference proteome</keyword>
<dbReference type="AlphaFoldDB" id="A0A367L522"/>
<organism evidence="1 2">
    <name type="scientific">Ophiocordyceps polyrhachis-furcata BCC 54312</name>
    <dbReference type="NCBI Taxonomy" id="1330021"/>
    <lineage>
        <taxon>Eukaryota</taxon>
        <taxon>Fungi</taxon>
        <taxon>Dikarya</taxon>
        <taxon>Ascomycota</taxon>
        <taxon>Pezizomycotina</taxon>
        <taxon>Sordariomycetes</taxon>
        <taxon>Hypocreomycetidae</taxon>
        <taxon>Hypocreales</taxon>
        <taxon>Ophiocordycipitaceae</taxon>
        <taxon>Ophiocordyceps</taxon>
    </lineage>
</organism>
<proteinExistence type="predicted"/>
<comment type="caution">
    <text evidence="1">The sequence shown here is derived from an EMBL/GenBank/DDBJ whole genome shotgun (WGS) entry which is preliminary data.</text>
</comment>
<sequence>MSLLLFGAAGSGVVADGEQLRHDPAGVTLLVVGSGAKNDGALEHVGMGALPDVRCAALLSRLHHLGAEGQAGGEGARDAERVEATGLSLDGAVSAVPGRGVRGGEAELVSDLARQPHGLPSDEVGDRIVEAARPDGEPGSGRSSNVARKWPGVEARARLIWPLMPETVLTDAPSNRATSRAEANIPLTKTVFLKIL</sequence>
<dbReference type="OrthoDB" id="567788at2759"/>
<reference evidence="1 2" key="1">
    <citation type="journal article" date="2015" name="BMC Genomics">
        <title>Insights from the genome of Ophiocordyceps polyrhachis-furcata to pathogenicity and host specificity in insect fungi.</title>
        <authorList>
            <person name="Wichadakul D."/>
            <person name="Kobmoo N."/>
            <person name="Ingsriswang S."/>
            <person name="Tangphatsornruang S."/>
            <person name="Chantasingh D."/>
            <person name="Luangsa-ard J.J."/>
            <person name="Eurwilaichitr L."/>
        </authorList>
    </citation>
    <scope>NUCLEOTIDE SEQUENCE [LARGE SCALE GENOMIC DNA]</scope>
    <source>
        <strain evidence="1 2">BCC 54312</strain>
    </source>
</reference>
<evidence type="ECO:0000313" key="2">
    <source>
        <dbReference type="Proteomes" id="UP000253664"/>
    </source>
</evidence>
<gene>
    <name evidence="1" type="ORF">L249_4085</name>
</gene>
<accession>A0A367L522</accession>
<dbReference type="Proteomes" id="UP000253664">
    <property type="component" value="Unassembled WGS sequence"/>
</dbReference>